<dbReference type="EMBL" id="CP069370">
    <property type="protein sequence ID" value="QYZ71726.1"/>
    <property type="molecule type" value="Genomic_DNA"/>
</dbReference>
<dbReference type="NCBIfam" id="NF008183">
    <property type="entry name" value="PRK10933.1"/>
    <property type="match status" value="1"/>
</dbReference>
<comment type="similarity">
    <text evidence="1">Belongs to the glycosyl hydrolase 13 family.</text>
</comment>
<dbReference type="FunFam" id="3.90.400.10:FF:000002">
    <property type="entry name" value="Sucrose isomerase"/>
    <property type="match status" value="1"/>
</dbReference>
<keyword evidence="2" id="KW-0378">Hydrolase</keyword>
<accession>A0A8G1EES1</accession>
<dbReference type="Gene3D" id="2.60.40.1180">
    <property type="entry name" value="Golgi alpha-mannosidase II"/>
    <property type="match status" value="1"/>
</dbReference>
<evidence type="ECO:0000313" key="5">
    <source>
        <dbReference type="EMBL" id="QYZ71726.1"/>
    </source>
</evidence>
<dbReference type="InterPro" id="IPR013780">
    <property type="entry name" value="Glyco_hydro_b"/>
</dbReference>
<name>A0A8G1EES1_9RHOB</name>
<dbReference type="GO" id="GO:0009313">
    <property type="term" value="P:oligosaccharide catabolic process"/>
    <property type="evidence" value="ECO:0007669"/>
    <property type="project" value="TreeGrafter"/>
</dbReference>
<dbReference type="FunFam" id="3.20.20.80:FF:000064">
    <property type="entry name" value="Oligo-1,6-glucosidase"/>
    <property type="match status" value="1"/>
</dbReference>
<dbReference type="PANTHER" id="PTHR10357">
    <property type="entry name" value="ALPHA-AMYLASE FAMILY MEMBER"/>
    <property type="match status" value="1"/>
</dbReference>
<dbReference type="Gene3D" id="3.90.400.10">
    <property type="entry name" value="Oligo-1,6-glucosidase, Domain 2"/>
    <property type="match status" value="1"/>
</dbReference>
<keyword evidence="3" id="KW-0326">Glycosidase</keyword>
<dbReference type="SUPFAM" id="SSF51445">
    <property type="entry name" value="(Trans)glycosidases"/>
    <property type="match status" value="1"/>
</dbReference>
<reference evidence="5" key="1">
    <citation type="submission" date="2021-02" db="EMBL/GenBank/DDBJ databases">
        <title>Rhodobacter shimadae sp. nov., an aerobic anoxygenic phototrophic bacterium isolated from a hot spring.</title>
        <authorList>
            <person name="Muramatsu S."/>
            <person name="Haruta S."/>
            <person name="Hirose S."/>
            <person name="Hanada S."/>
        </authorList>
    </citation>
    <scope>NUCLEOTIDE SEQUENCE</scope>
    <source>
        <strain evidence="5">N10</strain>
    </source>
</reference>
<dbReference type="SMART" id="SM00642">
    <property type="entry name" value="Aamy"/>
    <property type="match status" value="1"/>
</dbReference>
<dbReference type="KEGG" id="nsm:JO391_09660"/>
<evidence type="ECO:0000256" key="1">
    <source>
        <dbReference type="ARBA" id="ARBA00008061"/>
    </source>
</evidence>
<dbReference type="PANTHER" id="PTHR10357:SF179">
    <property type="entry name" value="NEUTRAL AND BASIC AMINO ACID TRANSPORT PROTEIN RBAT"/>
    <property type="match status" value="1"/>
</dbReference>
<dbReference type="Pfam" id="PF00128">
    <property type="entry name" value="Alpha-amylase"/>
    <property type="match status" value="1"/>
</dbReference>
<dbReference type="SUPFAM" id="SSF51011">
    <property type="entry name" value="Glycosyl hydrolase domain"/>
    <property type="match status" value="1"/>
</dbReference>
<evidence type="ECO:0000313" key="6">
    <source>
        <dbReference type="Proteomes" id="UP000826300"/>
    </source>
</evidence>
<evidence type="ECO:0000256" key="3">
    <source>
        <dbReference type="ARBA" id="ARBA00023295"/>
    </source>
</evidence>
<feature type="domain" description="Glycosyl hydrolase family 13 catalytic" evidence="4">
    <location>
        <begin position="18"/>
        <end position="411"/>
    </location>
</feature>
<keyword evidence="6" id="KW-1185">Reference proteome</keyword>
<dbReference type="InterPro" id="IPR006047">
    <property type="entry name" value="GH13_cat_dom"/>
</dbReference>
<dbReference type="CDD" id="cd11333">
    <property type="entry name" value="AmyAc_SI_OligoGlu_DGase"/>
    <property type="match status" value="1"/>
</dbReference>
<evidence type="ECO:0000256" key="2">
    <source>
        <dbReference type="ARBA" id="ARBA00022801"/>
    </source>
</evidence>
<organism evidence="5 6">
    <name type="scientific">Neotabrizicola shimadae</name>
    <dbReference type="NCBI Taxonomy" id="2807096"/>
    <lineage>
        <taxon>Bacteria</taxon>
        <taxon>Pseudomonadati</taxon>
        <taxon>Pseudomonadota</taxon>
        <taxon>Alphaproteobacteria</taxon>
        <taxon>Rhodobacterales</taxon>
        <taxon>Paracoccaceae</taxon>
        <taxon>Neotabrizicola</taxon>
    </lineage>
</organism>
<sequence length="548" mass="61437">MIPYSKDPDWWKSATGYQIYPRSFCDSNGDGIGDIPGILTKLDYLAELGVGFIWLSPVYRSPMADNGYDISDYQDIAPEFGTLADMDRLIAEAGKRGIGIVMDLVVNHSSDEHAWFQSALKGRDAPFRDFYVWRDPAPGGGVPNDLQSYFGGPAWTLDEASGQYYLHLFDRKQPDLNWDNPALRKAVHDMMNWWLDRGIAGFRMDVIDLIGKEPDRGITSDGPRLHDHIREMHEATLKGRNVVTVGEAWSATTENALLYSGCYSGELSMVFQFEHVSQQWDPVYGKWKPRPFDLVALKRVFNRWQTALEHDGWNSLFWGNHDLPRAVSKYGDDGAGRVSSAKMLATVLHLMKGTPYIYQGEEIGMTNAAFTRIDQFRDLETLNFYRIQTAEGVDPDVFIRGANENGRDNARTPMQWSAGPQAGFTTGTPWIEVNRNHVTVNATADRADSQGIFAHYAALARLRREYPIIVHGAYEPALEDHPAVVAYVRHHNSQRLAVLANFTGVPVEVDVPLSMQGRGMPLIRTGPRRDELGGRIGLAAYEALAVLI</sequence>
<gene>
    <name evidence="5" type="ORF">JO391_09660</name>
</gene>
<dbReference type="Proteomes" id="UP000826300">
    <property type="component" value="Chromosome"/>
</dbReference>
<dbReference type="RefSeq" id="WP_220664322.1">
    <property type="nucleotide sequence ID" value="NZ_CP069370.1"/>
</dbReference>
<evidence type="ECO:0000259" key="4">
    <source>
        <dbReference type="SMART" id="SM00642"/>
    </source>
</evidence>
<dbReference type="InterPro" id="IPR017853">
    <property type="entry name" value="GH"/>
</dbReference>
<dbReference type="GO" id="GO:0004556">
    <property type="term" value="F:alpha-amylase activity"/>
    <property type="evidence" value="ECO:0007669"/>
    <property type="project" value="TreeGrafter"/>
</dbReference>
<protein>
    <submittedName>
        <fullName evidence="5">Alpha-glucosidase</fullName>
    </submittedName>
</protein>
<dbReference type="Gene3D" id="3.20.20.80">
    <property type="entry name" value="Glycosidases"/>
    <property type="match status" value="1"/>
</dbReference>
<dbReference type="AlphaFoldDB" id="A0A8G1EES1"/>
<dbReference type="InterPro" id="IPR045857">
    <property type="entry name" value="O16G_dom_2"/>
</dbReference>
<proteinExistence type="inferred from homology"/>